<comment type="caution">
    <text evidence="1">The sequence shown here is derived from an EMBL/GenBank/DDBJ whole genome shotgun (WGS) entry which is preliminary data.</text>
</comment>
<reference evidence="1" key="1">
    <citation type="journal article" date="2014" name="Nucleic Acids Res.">
        <title>The evolutionary dynamics of variant antigen genes in Babesia reveal a history of genomic innovation underlying host-parasite interaction.</title>
        <authorList>
            <person name="Jackson A.P."/>
            <person name="Otto T.D."/>
            <person name="Darby A."/>
            <person name="Ramaprasad A."/>
            <person name="Xia D."/>
            <person name="Echaide I.E."/>
            <person name="Farber M."/>
            <person name="Gahlot S."/>
            <person name="Gamble J."/>
            <person name="Gupta D."/>
            <person name="Gupta Y."/>
            <person name="Jackson L."/>
            <person name="Malandrin L."/>
            <person name="Malas T.B."/>
            <person name="Moussa E."/>
            <person name="Nair M."/>
            <person name="Reid A.J."/>
            <person name="Sanders M."/>
            <person name="Sharma J."/>
            <person name="Tracey A."/>
            <person name="Quail M.A."/>
            <person name="Weir W."/>
            <person name="Wastling J.M."/>
            <person name="Hall N."/>
            <person name="Willadsen P."/>
            <person name="Lingelbach K."/>
            <person name="Shiels B."/>
            <person name="Tait A."/>
            <person name="Berriman M."/>
            <person name="Allred D.R."/>
            <person name="Pain A."/>
        </authorList>
    </citation>
    <scope>NUCLEOTIDE SEQUENCE</scope>
    <source>
        <strain evidence="1">1802A</strain>
    </source>
</reference>
<proteinExistence type="predicted"/>
<name>A0AAD9LEY0_BABDI</name>
<sequence>MCIGSEALPSSLSVLRTLRSVLTGSLGPLGRISRMVCCMYYTDVFVGQTDNIEKLKKALKAELNGFDDSNALTQLNALASGLGNFIGYDSGVLTDSGIGKKDVYSSSYDSNATWKELCKKCKCNSNSSRCSCKCPSSSVSSGSSDVCDPKSCCDNCDVRKAAKIFLGFLPSLYYALKYLYDKCEKDNSWRDNKINESSLGRFLRGMGYDLGKLDENKKGSKIFPLLKTLFNGSNPLQSLYEKSKKYFTSSSHSPVPSSTPKPSQPETVRDILLWLSGLPFTSGFEDLLKHCKGLCDSVNSVQFNDFKASLFDSCFLLPVSVLTVIQRPGTSEVFPSESFINSKFFYPEDPFDLFNMLFDYVRKVFPPLKFLCLQCERKAAEGGWASCTFGQRCADALKKSSSFTSSSSGFKSSSGSGCSSCSGHETYLCTANSTPDVHSGHCLNGQCLGSDSGTCKGKTDAHTSTNCKNPCPHPLLRFLLDGSEDLQNFPTLFQPPEGFPKMGFKENLSSTARDGWSLYHVLKAFCQDGFYPLTRLVQFILCVSRYPPETLGEFFCFL</sequence>
<protein>
    <submittedName>
        <fullName evidence="1">Variant erythrocyte surface antigen-1, beta subunit</fullName>
    </submittedName>
</protein>
<keyword evidence="2" id="KW-1185">Reference proteome</keyword>
<evidence type="ECO:0000313" key="1">
    <source>
        <dbReference type="EMBL" id="KAK1933771.1"/>
    </source>
</evidence>
<dbReference type="Pfam" id="PF12785">
    <property type="entry name" value="VESA1_N"/>
    <property type="match status" value="1"/>
</dbReference>
<gene>
    <name evidence="1" type="ORF">X943_003928</name>
</gene>
<dbReference type="InterPro" id="IPR024751">
    <property type="entry name" value="VESA1"/>
</dbReference>
<dbReference type="EMBL" id="JAHBMH010000070">
    <property type="protein sequence ID" value="KAK1933771.1"/>
    <property type="molecule type" value="Genomic_DNA"/>
</dbReference>
<dbReference type="Proteomes" id="UP001195914">
    <property type="component" value="Unassembled WGS sequence"/>
</dbReference>
<organism evidence="1 2">
    <name type="scientific">Babesia divergens</name>
    <dbReference type="NCBI Taxonomy" id="32595"/>
    <lineage>
        <taxon>Eukaryota</taxon>
        <taxon>Sar</taxon>
        <taxon>Alveolata</taxon>
        <taxon>Apicomplexa</taxon>
        <taxon>Aconoidasida</taxon>
        <taxon>Piroplasmida</taxon>
        <taxon>Babesiidae</taxon>
        <taxon>Babesia</taxon>
    </lineage>
</organism>
<dbReference type="AlphaFoldDB" id="A0AAD9LEY0"/>
<evidence type="ECO:0000313" key="2">
    <source>
        <dbReference type="Proteomes" id="UP001195914"/>
    </source>
</evidence>
<reference evidence="1" key="2">
    <citation type="submission" date="2021-05" db="EMBL/GenBank/DDBJ databases">
        <authorList>
            <person name="Pain A."/>
        </authorList>
    </citation>
    <scope>NUCLEOTIDE SEQUENCE</scope>
    <source>
        <strain evidence="1">1802A</strain>
    </source>
</reference>
<accession>A0AAD9LEY0</accession>